<dbReference type="PANTHER" id="PTHR10683:SF31">
    <property type="entry name" value="TRANSALDOLASE"/>
    <property type="match status" value="1"/>
</dbReference>
<dbReference type="Gene3D" id="3.20.20.70">
    <property type="entry name" value="Aldolase class I"/>
    <property type="match status" value="1"/>
</dbReference>
<gene>
    <name evidence="11 12" type="primary">tal</name>
    <name evidence="12" type="ORF">OG549_38230</name>
</gene>
<keyword evidence="6 11" id="KW-0963">Cytoplasm</keyword>
<keyword evidence="9 11" id="KW-0704">Schiff base</keyword>
<dbReference type="NCBIfam" id="TIGR00876">
    <property type="entry name" value="tal_mycobact"/>
    <property type="match status" value="1"/>
</dbReference>
<evidence type="ECO:0000256" key="8">
    <source>
        <dbReference type="ARBA" id="ARBA00023126"/>
    </source>
</evidence>
<evidence type="ECO:0000256" key="4">
    <source>
        <dbReference type="ARBA" id="ARBA00008426"/>
    </source>
</evidence>
<dbReference type="CDD" id="cd00955">
    <property type="entry name" value="Transaldolase_like"/>
    <property type="match status" value="1"/>
</dbReference>
<comment type="subcellular location">
    <subcellularLocation>
        <location evidence="2 11">Cytoplasm</location>
    </subcellularLocation>
</comment>
<comment type="pathway">
    <text evidence="3 11">Carbohydrate degradation; pentose phosphate pathway; D-glyceraldehyde 3-phosphate and beta-D-fructose 6-phosphate from D-ribose 5-phosphate and D-xylulose 5-phosphate (non-oxidative stage): step 2/3.</text>
</comment>
<evidence type="ECO:0000256" key="6">
    <source>
        <dbReference type="ARBA" id="ARBA00022490"/>
    </source>
</evidence>
<dbReference type="EC" id="2.2.1.2" evidence="5 11"/>
<evidence type="ECO:0000256" key="11">
    <source>
        <dbReference type="HAMAP-Rule" id="MF_00493"/>
    </source>
</evidence>
<comment type="catalytic activity">
    <reaction evidence="10 11">
        <text>D-sedoheptulose 7-phosphate + D-glyceraldehyde 3-phosphate = D-erythrose 4-phosphate + beta-D-fructose 6-phosphate</text>
        <dbReference type="Rhea" id="RHEA:17053"/>
        <dbReference type="ChEBI" id="CHEBI:16897"/>
        <dbReference type="ChEBI" id="CHEBI:57483"/>
        <dbReference type="ChEBI" id="CHEBI:57634"/>
        <dbReference type="ChEBI" id="CHEBI:59776"/>
        <dbReference type="EC" id="2.2.1.2"/>
    </reaction>
</comment>
<keyword evidence="7 11" id="KW-0808">Transferase</keyword>
<keyword evidence="8 11" id="KW-0570">Pentose shunt</keyword>
<dbReference type="SUPFAM" id="SSF51569">
    <property type="entry name" value="Aldolase"/>
    <property type="match status" value="1"/>
</dbReference>
<dbReference type="InterPro" id="IPR013785">
    <property type="entry name" value="Aldolase_TIM"/>
</dbReference>
<dbReference type="Pfam" id="PF00923">
    <property type="entry name" value="TAL_FSA"/>
    <property type="match status" value="1"/>
</dbReference>
<dbReference type="EMBL" id="CP108318">
    <property type="protein sequence ID" value="WTW66012.1"/>
    <property type="molecule type" value="Genomic_DNA"/>
</dbReference>
<dbReference type="GO" id="GO:0005975">
    <property type="term" value="P:carbohydrate metabolic process"/>
    <property type="evidence" value="ECO:0007669"/>
    <property type="project" value="InterPro"/>
</dbReference>
<dbReference type="PROSITE" id="PS01054">
    <property type="entry name" value="TRANSALDOLASE_1"/>
    <property type="match status" value="1"/>
</dbReference>
<dbReference type="PIRSF" id="PIRSF036915">
    <property type="entry name" value="Trnald_Bac_Plnt"/>
    <property type="match status" value="1"/>
</dbReference>
<evidence type="ECO:0000256" key="5">
    <source>
        <dbReference type="ARBA" id="ARBA00013151"/>
    </source>
</evidence>
<dbReference type="HAMAP" id="MF_00493">
    <property type="entry name" value="Transaldolase_2"/>
    <property type="match status" value="1"/>
</dbReference>
<dbReference type="GO" id="GO:0006098">
    <property type="term" value="P:pentose-phosphate shunt"/>
    <property type="evidence" value="ECO:0007669"/>
    <property type="project" value="UniProtKB-UniRule"/>
</dbReference>
<evidence type="ECO:0000256" key="9">
    <source>
        <dbReference type="ARBA" id="ARBA00023270"/>
    </source>
</evidence>
<protein>
    <recommendedName>
        <fullName evidence="5 11">Transaldolase</fullName>
        <ecNumber evidence="5 11">2.2.1.2</ecNumber>
    </recommendedName>
</protein>
<proteinExistence type="inferred from homology"/>
<name>A0AAU2VF86_9ACTN</name>
<dbReference type="InterPro" id="IPR004732">
    <property type="entry name" value="Transaldolase_2"/>
</dbReference>
<comment type="similarity">
    <text evidence="4 11">Belongs to the transaldolase family. Type 2 subfamily.</text>
</comment>
<comment type="function">
    <text evidence="1 11">Transaldolase is important for the balance of metabolites in the pentose-phosphate pathway.</text>
</comment>
<evidence type="ECO:0000256" key="3">
    <source>
        <dbReference type="ARBA" id="ARBA00004857"/>
    </source>
</evidence>
<dbReference type="AlphaFoldDB" id="A0AAU2VF86"/>
<evidence type="ECO:0000313" key="12">
    <source>
        <dbReference type="EMBL" id="WTW66012.1"/>
    </source>
</evidence>
<dbReference type="GO" id="GO:0005737">
    <property type="term" value="C:cytoplasm"/>
    <property type="evidence" value="ECO:0007669"/>
    <property type="project" value="UniProtKB-SubCell"/>
</dbReference>
<evidence type="ECO:0000256" key="1">
    <source>
        <dbReference type="ARBA" id="ARBA00003518"/>
    </source>
</evidence>
<dbReference type="InterPro" id="IPR001585">
    <property type="entry name" value="TAL/FSA"/>
</dbReference>
<feature type="active site" description="Schiff-base intermediate with substrate" evidence="11">
    <location>
        <position position="142"/>
    </location>
</feature>
<sequence length="376" mass="41006">MNDPLRQLTAHGVSIWLDDLSRERLASGGLASVVRDQNVVGVTTNPSIFHQAIAGGTGSAYDDDLRDLALRGVTAEEAVRALTTADVREAADVLRSVYQRTGGHDGRVSLEVDPRLAHDTDATVAEARHLWWTVDRPNLLIKIPATPAGLPAISRAIAEGISVNVTLIFSIERYRAVVDAYQTGLEEALRNGRDLSVIESVASFFVSRMDTETDRRLEEIGTPQALELRGRTGLANSRRAHQVYEESVRSPRWQALQAAGANVQRLLWTSTSTKNPAYPDTLYVSELVTAGTVNTLPPQTLDAVADHGDIHGDTVRANHEDATRVLVTLSELGIDYDEVVRLLEEQGVAAFTKAWNSLLDSVEASLARLRGPHEAR</sequence>
<accession>A0AAU2VF86</accession>
<evidence type="ECO:0000256" key="7">
    <source>
        <dbReference type="ARBA" id="ARBA00022679"/>
    </source>
</evidence>
<dbReference type="GO" id="GO:0004801">
    <property type="term" value="F:transaldolase activity"/>
    <property type="evidence" value="ECO:0007669"/>
    <property type="project" value="UniProtKB-UniRule"/>
</dbReference>
<evidence type="ECO:0000256" key="10">
    <source>
        <dbReference type="ARBA" id="ARBA00048810"/>
    </source>
</evidence>
<dbReference type="NCBIfam" id="NF002881">
    <property type="entry name" value="PRK03343.1"/>
    <property type="match status" value="1"/>
</dbReference>
<dbReference type="PANTHER" id="PTHR10683">
    <property type="entry name" value="TRANSALDOLASE"/>
    <property type="match status" value="1"/>
</dbReference>
<reference evidence="12" key="1">
    <citation type="submission" date="2022-10" db="EMBL/GenBank/DDBJ databases">
        <title>The complete genomes of actinobacterial strains from the NBC collection.</title>
        <authorList>
            <person name="Joergensen T.S."/>
            <person name="Alvarez Arevalo M."/>
            <person name="Sterndorff E.B."/>
            <person name="Faurdal D."/>
            <person name="Vuksanovic O."/>
            <person name="Mourched A.-S."/>
            <person name="Charusanti P."/>
            <person name="Shaw S."/>
            <person name="Blin K."/>
            <person name="Weber T."/>
        </authorList>
    </citation>
    <scope>NUCLEOTIDE SEQUENCE</scope>
    <source>
        <strain evidence="12">NBC_00003</strain>
    </source>
</reference>
<organism evidence="12">
    <name type="scientific">Streptomyces sp. NBC_00003</name>
    <dbReference type="NCBI Taxonomy" id="2903608"/>
    <lineage>
        <taxon>Bacteria</taxon>
        <taxon>Bacillati</taxon>
        <taxon>Actinomycetota</taxon>
        <taxon>Actinomycetes</taxon>
        <taxon>Kitasatosporales</taxon>
        <taxon>Streptomycetaceae</taxon>
        <taxon>Streptomyces</taxon>
    </lineage>
</organism>
<evidence type="ECO:0000256" key="2">
    <source>
        <dbReference type="ARBA" id="ARBA00004496"/>
    </source>
</evidence>
<dbReference type="InterPro" id="IPR018225">
    <property type="entry name" value="Transaldolase_AS"/>
</dbReference>